<comment type="caution">
    <text evidence="2">The sequence shown here is derived from an EMBL/GenBank/DDBJ whole genome shotgun (WGS) entry which is preliminary data.</text>
</comment>
<dbReference type="EMBL" id="BJYM01000030">
    <property type="protein sequence ID" value="GEN89805.1"/>
    <property type="molecule type" value="Genomic_DNA"/>
</dbReference>
<dbReference type="GO" id="GO:0004029">
    <property type="term" value="F:aldehyde dehydrogenase (NAD+) activity"/>
    <property type="evidence" value="ECO:0007669"/>
    <property type="project" value="TreeGrafter"/>
</dbReference>
<dbReference type="SUPFAM" id="SSF51735">
    <property type="entry name" value="NAD(P)-binding Rossmann-fold domains"/>
    <property type="match status" value="1"/>
</dbReference>
<dbReference type="RefSeq" id="WP_147212677.1">
    <property type="nucleotide sequence ID" value="NZ_BJYM01000030.1"/>
</dbReference>
<proteinExistence type="predicted"/>
<keyword evidence="3" id="KW-1185">Reference proteome</keyword>
<feature type="domain" description="NAD-dependent epimerase/dehydratase" evidence="1">
    <location>
        <begin position="4"/>
        <end position="209"/>
    </location>
</feature>
<organism evidence="2 3">
    <name type="scientific">Oceanobacillus sojae</name>
    <dbReference type="NCBI Taxonomy" id="582851"/>
    <lineage>
        <taxon>Bacteria</taxon>
        <taxon>Bacillati</taxon>
        <taxon>Bacillota</taxon>
        <taxon>Bacilli</taxon>
        <taxon>Bacillales</taxon>
        <taxon>Bacillaceae</taxon>
        <taxon>Oceanobacillus</taxon>
    </lineage>
</organism>
<dbReference type="Proteomes" id="UP000321558">
    <property type="component" value="Unassembled WGS sequence"/>
</dbReference>
<name>A0A511ZQS2_9BACI</name>
<dbReference type="PANTHER" id="PTHR48079:SF6">
    <property type="entry name" value="NAD(P)-BINDING DOMAIN-CONTAINING PROTEIN-RELATED"/>
    <property type="match status" value="1"/>
</dbReference>
<evidence type="ECO:0000259" key="1">
    <source>
        <dbReference type="Pfam" id="PF01370"/>
    </source>
</evidence>
<dbReference type="InterPro" id="IPR036291">
    <property type="entry name" value="NAD(P)-bd_dom_sf"/>
</dbReference>
<dbReference type="GO" id="GO:0005737">
    <property type="term" value="C:cytoplasm"/>
    <property type="evidence" value="ECO:0007669"/>
    <property type="project" value="TreeGrafter"/>
</dbReference>
<evidence type="ECO:0000313" key="3">
    <source>
        <dbReference type="Proteomes" id="UP000321558"/>
    </source>
</evidence>
<accession>A0A511ZQS2</accession>
<dbReference type="STRING" id="582851.GCA_900162665_04463"/>
<dbReference type="Pfam" id="PF01370">
    <property type="entry name" value="Epimerase"/>
    <property type="match status" value="1"/>
</dbReference>
<dbReference type="PANTHER" id="PTHR48079">
    <property type="entry name" value="PROTEIN YEEZ"/>
    <property type="match status" value="1"/>
</dbReference>
<reference evidence="2 3" key="1">
    <citation type="submission" date="2019-07" db="EMBL/GenBank/DDBJ databases">
        <title>Whole genome shotgun sequence of Oceanobacillus sojae NBRC 105379.</title>
        <authorList>
            <person name="Hosoyama A."/>
            <person name="Uohara A."/>
            <person name="Ohji S."/>
            <person name="Ichikawa N."/>
        </authorList>
    </citation>
    <scope>NUCLEOTIDE SEQUENCE [LARGE SCALE GENOMIC DNA]</scope>
    <source>
        <strain evidence="2 3">NBRC 105379</strain>
    </source>
</reference>
<dbReference type="OrthoDB" id="9809586at2"/>
<protein>
    <recommendedName>
        <fullName evidence="1">NAD-dependent epimerase/dehydratase domain-containing protein</fullName>
    </recommendedName>
</protein>
<dbReference type="InterPro" id="IPR051783">
    <property type="entry name" value="NAD(P)-dependent_oxidoreduct"/>
</dbReference>
<dbReference type="AlphaFoldDB" id="A0A511ZQS2"/>
<dbReference type="InterPro" id="IPR001509">
    <property type="entry name" value="Epimerase_deHydtase"/>
</dbReference>
<sequence length="327" mass="36820">MKVLFLGGTLFLGKHIAEQALNKGMDITLFNRGKTNPEFLKDVPGVTHLAGDRSTDDIEKLTDHWDVVIDPGTDPNDVERSVNQLKDRCNTYIYISSINAYKHLNKGPVCETDALNELDKGDYGSNKVTCEVIVNREFYDNSLIVRPGLIVGPDDPTDRFTYWPWRINQGGRILVPNVSDNKKVQFIDVRDLASWIIKAIEQGVKGTFNATGPRENLGYKAFILTCKKLVSPANTELCWAEESVLQENQVQPWVELPFWLPDSLNMNGMLDVNNERAIEAGLSFRPMQETILDTLEWSLHERNGNWKAGLESEKEKRVLEAAGNNAG</sequence>
<dbReference type="Gene3D" id="3.40.50.720">
    <property type="entry name" value="NAD(P)-binding Rossmann-like Domain"/>
    <property type="match status" value="1"/>
</dbReference>
<gene>
    <name evidence="2" type="ORF">OSO01_45440</name>
</gene>
<evidence type="ECO:0000313" key="2">
    <source>
        <dbReference type="EMBL" id="GEN89805.1"/>
    </source>
</evidence>